<keyword evidence="3" id="KW-1185">Reference proteome</keyword>
<dbReference type="OrthoDB" id="2537141at2759"/>
<feature type="compositionally biased region" description="Basic residues" evidence="1">
    <location>
        <begin position="137"/>
        <end position="147"/>
    </location>
</feature>
<dbReference type="AlphaFoldDB" id="A0A6A5XKA3"/>
<feature type="region of interest" description="Disordered" evidence="1">
    <location>
        <begin position="1"/>
        <end position="155"/>
    </location>
</feature>
<dbReference type="Proteomes" id="UP000799778">
    <property type="component" value="Unassembled WGS sequence"/>
</dbReference>
<feature type="compositionally biased region" description="Basic residues" evidence="1">
    <location>
        <begin position="100"/>
        <end position="109"/>
    </location>
</feature>
<accession>A0A6A5XKA3</accession>
<protein>
    <submittedName>
        <fullName evidence="2">Uncharacterized protein</fullName>
    </submittedName>
</protein>
<dbReference type="RefSeq" id="XP_033381722.1">
    <property type="nucleotide sequence ID" value="XM_033534002.1"/>
</dbReference>
<organism evidence="2 3">
    <name type="scientific">Aaosphaeria arxii CBS 175.79</name>
    <dbReference type="NCBI Taxonomy" id="1450172"/>
    <lineage>
        <taxon>Eukaryota</taxon>
        <taxon>Fungi</taxon>
        <taxon>Dikarya</taxon>
        <taxon>Ascomycota</taxon>
        <taxon>Pezizomycotina</taxon>
        <taxon>Dothideomycetes</taxon>
        <taxon>Pleosporomycetidae</taxon>
        <taxon>Pleosporales</taxon>
        <taxon>Pleosporales incertae sedis</taxon>
        <taxon>Aaosphaeria</taxon>
    </lineage>
</organism>
<sequence>MDIRKWLDETVTPVQSPIPPNQFNLAPCLRPKEDMDDPRASRKYRKSRSGSSLLERRPIPPRKTLKCETSAEHSTNSSDCSEAHDPTSRTSSSRVSSQRYARKARRKTRTDRYDPTVNNGKTRETHIYRNQIDESKKRKRKPKRKRSDKSGVGLVQSFRAKNVSQDRLTLRPRDNLGLFNKGKAASPIKGRGLPDLVFSEMKFLQKHRAQPEPALDAELSRKHRKKSHTQVRDEEISAYFTSVRPALQEQIPNIQANESHRPLDPRACLKQHDRDRSSLTANAFPTVESPAVELEHSKFRNRVPQHDSGSYISWSESIRPWSKTPLLSQSKRSSVHRDRLDSVQLAGGNLSIQDEASLQKPVSPAAISKKSTHENSHIRPVFSFTPVACHLARSKSVPLASALHHQVKRCKEDEIRTHNTGTLQSPMVGHAPSPKAVSDEVPCEVPRDVGVDADSKDRKSDGSFPAEHEDAGQGIRETTGQSEKEKDTSLELHTPSGLEKLIRECNAALNQRTHDPPKLISTDAHPPRYGRVNSRSPGPDVGSYTTLQRLPTVRFAGGELRVPMFLNFTEPSIYKAEALRGHDVNGLEGASNYLYREMDTLESNDVLEVGDDIGYEYDEREQIISGANDRPISWMPYGRCMVGQNESGPGLEEDDDYGRDNQVCGNRFWRPNKLY</sequence>
<feature type="compositionally biased region" description="Basic and acidic residues" evidence="1">
    <location>
        <begin position="121"/>
        <end position="136"/>
    </location>
</feature>
<evidence type="ECO:0000313" key="2">
    <source>
        <dbReference type="EMBL" id="KAF2013383.1"/>
    </source>
</evidence>
<gene>
    <name evidence="2" type="ORF">BU24DRAFT_493884</name>
</gene>
<dbReference type="GeneID" id="54291399"/>
<reference evidence="2" key="1">
    <citation type="journal article" date="2020" name="Stud. Mycol.">
        <title>101 Dothideomycetes genomes: a test case for predicting lifestyles and emergence of pathogens.</title>
        <authorList>
            <person name="Haridas S."/>
            <person name="Albert R."/>
            <person name="Binder M."/>
            <person name="Bloem J."/>
            <person name="Labutti K."/>
            <person name="Salamov A."/>
            <person name="Andreopoulos B."/>
            <person name="Baker S."/>
            <person name="Barry K."/>
            <person name="Bills G."/>
            <person name="Bluhm B."/>
            <person name="Cannon C."/>
            <person name="Castanera R."/>
            <person name="Culley D."/>
            <person name="Daum C."/>
            <person name="Ezra D."/>
            <person name="Gonzalez J."/>
            <person name="Henrissat B."/>
            <person name="Kuo A."/>
            <person name="Liang C."/>
            <person name="Lipzen A."/>
            <person name="Lutzoni F."/>
            <person name="Magnuson J."/>
            <person name="Mondo S."/>
            <person name="Nolan M."/>
            <person name="Ohm R."/>
            <person name="Pangilinan J."/>
            <person name="Park H.-J."/>
            <person name="Ramirez L."/>
            <person name="Alfaro M."/>
            <person name="Sun H."/>
            <person name="Tritt A."/>
            <person name="Yoshinaga Y."/>
            <person name="Zwiers L.-H."/>
            <person name="Turgeon B."/>
            <person name="Goodwin S."/>
            <person name="Spatafora J."/>
            <person name="Crous P."/>
            <person name="Grigoriev I."/>
        </authorList>
    </citation>
    <scope>NUCLEOTIDE SEQUENCE</scope>
    <source>
        <strain evidence="2">CBS 175.79</strain>
    </source>
</reference>
<feature type="region of interest" description="Disordered" evidence="1">
    <location>
        <begin position="418"/>
        <end position="490"/>
    </location>
</feature>
<feature type="compositionally biased region" description="Low complexity" evidence="1">
    <location>
        <begin position="88"/>
        <end position="99"/>
    </location>
</feature>
<feature type="region of interest" description="Disordered" evidence="1">
    <location>
        <begin position="209"/>
        <end position="233"/>
    </location>
</feature>
<proteinExistence type="predicted"/>
<feature type="compositionally biased region" description="Basic and acidic residues" evidence="1">
    <location>
        <begin position="30"/>
        <end position="40"/>
    </location>
</feature>
<evidence type="ECO:0000256" key="1">
    <source>
        <dbReference type="SAM" id="MobiDB-lite"/>
    </source>
</evidence>
<feature type="compositionally biased region" description="Basic and acidic residues" evidence="1">
    <location>
        <begin position="445"/>
        <end position="471"/>
    </location>
</feature>
<name>A0A6A5XKA3_9PLEO</name>
<evidence type="ECO:0000313" key="3">
    <source>
        <dbReference type="Proteomes" id="UP000799778"/>
    </source>
</evidence>
<feature type="region of interest" description="Disordered" evidence="1">
    <location>
        <begin position="513"/>
        <end position="545"/>
    </location>
</feature>
<dbReference type="EMBL" id="ML978071">
    <property type="protein sequence ID" value="KAF2013383.1"/>
    <property type="molecule type" value="Genomic_DNA"/>
</dbReference>